<proteinExistence type="predicted"/>
<dbReference type="GO" id="GO:0140662">
    <property type="term" value="F:ATP-dependent protein folding chaperone"/>
    <property type="evidence" value="ECO:0007669"/>
    <property type="project" value="InterPro"/>
</dbReference>
<evidence type="ECO:0000313" key="4">
    <source>
        <dbReference type="EMBL" id="GAU36048.1"/>
    </source>
</evidence>
<accession>A0A2Z6MU67</accession>
<dbReference type="SUPFAM" id="SSF53067">
    <property type="entry name" value="Actin-like ATPase domain"/>
    <property type="match status" value="1"/>
</dbReference>
<dbReference type="InterPro" id="IPR043129">
    <property type="entry name" value="ATPase_NBD"/>
</dbReference>
<name>A0A2Z6MU67_TRISU</name>
<dbReference type="Pfam" id="PF13966">
    <property type="entry name" value="zf-RVT"/>
    <property type="match status" value="1"/>
</dbReference>
<keyword evidence="1" id="KW-0547">Nucleotide-binding</keyword>
<dbReference type="GO" id="GO:0005524">
    <property type="term" value="F:ATP binding"/>
    <property type="evidence" value="ECO:0007669"/>
    <property type="project" value="UniProtKB-KW"/>
</dbReference>
<dbReference type="Gene3D" id="3.90.640.10">
    <property type="entry name" value="Actin, Chain A, domain 4"/>
    <property type="match status" value="1"/>
</dbReference>
<reference evidence="5" key="1">
    <citation type="journal article" date="2017" name="Front. Plant Sci.">
        <title>Climate Clever Clovers: New Paradigm to Reduce the Environmental Footprint of Ruminants by Breeding Low Methanogenic Forages Utilizing Haplotype Variation.</title>
        <authorList>
            <person name="Kaur P."/>
            <person name="Appels R."/>
            <person name="Bayer P.E."/>
            <person name="Keeble-Gagnere G."/>
            <person name="Wang J."/>
            <person name="Hirakawa H."/>
            <person name="Shirasawa K."/>
            <person name="Vercoe P."/>
            <person name="Stefanova K."/>
            <person name="Durmic Z."/>
            <person name="Nichols P."/>
            <person name="Revell C."/>
            <person name="Isobe S.N."/>
            <person name="Edwards D."/>
            <person name="Erskine W."/>
        </authorList>
    </citation>
    <scope>NUCLEOTIDE SEQUENCE [LARGE SCALE GENOMIC DNA]</scope>
    <source>
        <strain evidence="5">cv. Daliak</strain>
    </source>
</reference>
<dbReference type="AlphaFoldDB" id="A0A2Z6MU67"/>
<sequence length="373" mass="42710">MVDSDLVVHASTNFPFLMHNLDIKVRPFIAAFVNRMQRSTTAVELLGSFLAKLKEMVETQMKRNIRNVVLTVPVSLTNGKSRIKALTRSAIGGEDLLGHMMHLGYGLKICKAVTQEEFEKVNKEVFEKCERLIYQCLQDAKVEVENIKDAVIYQRMPGSQQSDIPDIEARITKLADGKIGLFDDESLIRAYAKRILETPLVSSVREDKVVWEEERNGCYSVKYGYKLAMRYMIGSGKHHVAGNWNGIWKAQAPHKARHLLWRLCRGCLPTRGRLLERRVECNLNCPVCDVETEDELHIFFRCAVARHSWCAAGLSSVLHNDAYQQSNAMDRIFAVCSNESSDTVGRVAMLLWSIWHNRNDKFWNDNIQMPRHK</sequence>
<dbReference type="EMBL" id="DF973614">
    <property type="protein sequence ID" value="GAU36048.1"/>
    <property type="molecule type" value="Genomic_DNA"/>
</dbReference>
<keyword evidence="2" id="KW-0067">ATP-binding</keyword>
<evidence type="ECO:0000313" key="5">
    <source>
        <dbReference type="Proteomes" id="UP000242715"/>
    </source>
</evidence>
<evidence type="ECO:0000256" key="2">
    <source>
        <dbReference type="ARBA" id="ARBA00022840"/>
    </source>
</evidence>
<dbReference type="InterPro" id="IPR013126">
    <property type="entry name" value="Hsp_70_fam"/>
</dbReference>
<organism evidence="4 5">
    <name type="scientific">Trifolium subterraneum</name>
    <name type="common">Subterranean clover</name>
    <dbReference type="NCBI Taxonomy" id="3900"/>
    <lineage>
        <taxon>Eukaryota</taxon>
        <taxon>Viridiplantae</taxon>
        <taxon>Streptophyta</taxon>
        <taxon>Embryophyta</taxon>
        <taxon>Tracheophyta</taxon>
        <taxon>Spermatophyta</taxon>
        <taxon>Magnoliopsida</taxon>
        <taxon>eudicotyledons</taxon>
        <taxon>Gunneridae</taxon>
        <taxon>Pentapetalae</taxon>
        <taxon>rosids</taxon>
        <taxon>fabids</taxon>
        <taxon>Fabales</taxon>
        <taxon>Fabaceae</taxon>
        <taxon>Papilionoideae</taxon>
        <taxon>50 kb inversion clade</taxon>
        <taxon>NPAAA clade</taxon>
        <taxon>Hologalegina</taxon>
        <taxon>IRL clade</taxon>
        <taxon>Trifolieae</taxon>
        <taxon>Trifolium</taxon>
    </lineage>
</organism>
<dbReference type="PANTHER" id="PTHR19375">
    <property type="entry name" value="HEAT SHOCK PROTEIN 70KDA"/>
    <property type="match status" value="1"/>
</dbReference>
<dbReference type="Gene3D" id="3.30.420.40">
    <property type="match status" value="2"/>
</dbReference>
<gene>
    <name evidence="4" type="ORF">TSUD_208180</name>
</gene>
<feature type="domain" description="Reverse transcriptase zinc-binding" evidence="3">
    <location>
        <begin position="235"/>
        <end position="309"/>
    </location>
</feature>
<dbReference type="Proteomes" id="UP000242715">
    <property type="component" value="Unassembled WGS sequence"/>
</dbReference>
<evidence type="ECO:0000256" key="1">
    <source>
        <dbReference type="ARBA" id="ARBA00022741"/>
    </source>
</evidence>
<dbReference type="InterPro" id="IPR026960">
    <property type="entry name" value="RVT-Znf"/>
</dbReference>
<protein>
    <recommendedName>
        <fullName evidence="3">Reverse transcriptase zinc-binding domain-containing protein</fullName>
    </recommendedName>
</protein>
<evidence type="ECO:0000259" key="3">
    <source>
        <dbReference type="Pfam" id="PF13966"/>
    </source>
</evidence>
<keyword evidence="5" id="KW-1185">Reference proteome</keyword>
<dbReference type="OrthoDB" id="1741277at2759"/>